<dbReference type="EMBL" id="UINC01168994">
    <property type="protein sequence ID" value="SVD72317.1"/>
    <property type="molecule type" value="Genomic_DNA"/>
</dbReference>
<gene>
    <name evidence="1" type="ORF">METZ01_LOCUS425171</name>
</gene>
<reference evidence="1" key="1">
    <citation type="submission" date="2018-05" db="EMBL/GenBank/DDBJ databases">
        <authorList>
            <person name="Lanie J.A."/>
            <person name="Ng W.-L."/>
            <person name="Kazmierczak K.M."/>
            <person name="Andrzejewski T.M."/>
            <person name="Davidsen T.M."/>
            <person name="Wayne K.J."/>
            <person name="Tettelin H."/>
            <person name="Glass J.I."/>
            <person name="Rusch D."/>
            <person name="Podicherti R."/>
            <person name="Tsui H.-C.T."/>
            <person name="Winkler M.E."/>
        </authorList>
    </citation>
    <scope>NUCLEOTIDE SEQUENCE</scope>
</reference>
<dbReference type="AlphaFoldDB" id="A0A382XMD0"/>
<sequence length="149" mass="16472">MSEADRRRLTDQLKTKRVIVKSTQTRVVALLSSAVLSIISIHAEPDVTTVKLPYGGIRPQVAIDRAGVVHIVQANSKTRGDLMYVKHTPGRKQFSDPVKVLREASGMAASFNMTVGKDGRVHMFTRPNPKYSKKEMGAEAYDAMFKSKA</sequence>
<protein>
    <submittedName>
        <fullName evidence="1">Uncharacterized protein</fullName>
    </submittedName>
</protein>
<organism evidence="1">
    <name type="scientific">marine metagenome</name>
    <dbReference type="NCBI Taxonomy" id="408172"/>
    <lineage>
        <taxon>unclassified sequences</taxon>
        <taxon>metagenomes</taxon>
        <taxon>ecological metagenomes</taxon>
    </lineage>
</organism>
<name>A0A382XMD0_9ZZZZ</name>
<proteinExistence type="predicted"/>
<evidence type="ECO:0000313" key="1">
    <source>
        <dbReference type="EMBL" id="SVD72317.1"/>
    </source>
</evidence>
<accession>A0A382XMD0</accession>
<feature type="non-terminal residue" evidence="1">
    <location>
        <position position="149"/>
    </location>
</feature>